<protein>
    <submittedName>
        <fullName evidence="5">NADH-FMN oxidoreductase RutF, flavin reductase (DIM6/NTAB) family</fullName>
    </submittedName>
</protein>
<evidence type="ECO:0000256" key="2">
    <source>
        <dbReference type="ARBA" id="ARBA00022630"/>
    </source>
</evidence>
<dbReference type="EMBL" id="FRCT01000004">
    <property type="protein sequence ID" value="SHM41189.1"/>
    <property type="molecule type" value="Genomic_DNA"/>
</dbReference>
<dbReference type="SUPFAM" id="SSF50475">
    <property type="entry name" value="FMN-binding split barrel"/>
    <property type="match status" value="1"/>
</dbReference>
<dbReference type="GO" id="GO:0010181">
    <property type="term" value="F:FMN binding"/>
    <property type="evidence" value="ECO:0007669"/>
    <property type="project" value="InterPro"/>
</dbReference>
<dbReference type="OrthoDB" id="9794638at2"/>
<dbReference type="InterPro" id="IPR002563">
    <property type="entry name" value="Flavin_Rdtase-like_dom"/>
</dbReference>
<feature type="domain" description="Flavin reductase like" evidence="4">
    <location>
        <begin position="12"/>
        <end position="149"/>
    </location>
</feature>
<dbReference type="SMART" id="SM00903">
    <property type="entry name" value="Flavin_Reduct"/>
    <property type="match status" value="1"/>
</dbReference>
<gene>
    <name evidence="5" type="ORF">SAMN04487860_104174</name>
</gene>
<evidence type="ECO:0000256" key="3">
    <source>
        <dbReference type="ARBA" id="ARBA00038054"/>
    </source>
</evidence>
<proteinExistence type="inferred from homology"/>
<dbReference type="InterPro" id="IPR012349">
    <property type="entry name" value="Split_barrel_FMN-bd"/>
</dbReference>
<dbReference type="Proteomes" id="UP000184394">
    <property type="component" value="Unassembled WGS sequence"/>
</dbReference>
<sequence>MAKQFWKGSTLLAPVPAALVTCGTLEKPNVLTIGWTGIVCTRPPMTYISVRPERYSHDIIKETGEFVINLTTSAMCRETDFCGVKSGKDMDKLAACGFHTVPAQKVGAPLIEECPLSLECRVTESKLLGSHTMFLAEIVGIDADEKYIDSKGKLNLQQCGLMAFAHGEYFAIGRKLGDFGFSVRKKKKHRKPPQQSR</sequence>
<comment type="similarity">
    <text evidence="3">Belongs to the flavoredoxin family.</text>
</comment>
<organism evidence="5 6">
    <name type="scientific">Ruminococcus flavefaciens</name>
    <dbReference type="NCBI Taxonomy" id="1265"/>
    <lineage>
        <taxon>Bacteria</taxon>
        <taxon>Bacillati</taxon>
        <taxon>Bacillota</taxon>
        <taxon>Clostridia</taxon>
        <taxon>Eubacteriales</taxon>
        <taxon>Oscillospiraceae</taxon>
        <taxon>Ruminococcus</taxon>
    </lineage>
</organism>
<dbReference type="Gene3D" id="2.30.110.10">
    <property type="entry name" value="Electron Transport, Fmn-binding Protein, Chain A"/>
    <property type="match status" value="1"/>
</dbReference>
<dbReference type="Pfam" id="PF01613">
    <property type="entry name" value="Flavin_Reduct"/>
    <property type="match status" value="1"/>
</dbReference>
<dbReference type="AlphaFoldDB" id="A0A1M7IKI6"/>
<evidence type="ECO:0000259" key="4">
    <source>
        <dbReference type="SMART" id="SM00903"/>
    </source>
</evidence>
<dbReference type="PANTHER" id="PTHR43567">
    <property type="entry name" value="FLAVOREDOXIN-RELATED-RELATED"/>
    <property type="match status" value="1"/>
</dbReference>
<dbReference type="InterPro" id="IPR052174">
    <property type="entry name" value="Flavoredoxin"/>
</dbReference>
<accession>A0A1M7IKI6</accession>
<evidence type="ECO:0000313" key="5">
    <source>
        <dbReference type="EMBL" id="SHM41189.1"/>
    </source>
</evidence>
<dbReference type="PANTHER" id="PTHR43567:SF1">
    <property type="entry name" value="FLAVOREDOXIN"/>
    <property type="match status" value="1"/>
</dbReference>
<evidence type="ECO:0000313" key="6">
    <source>
        <dbReference type="Proteomes" id="UP000184394"/>
    </source>
</evidence>
<dbReference type="GO" id="GO:0016646">
    <property type="term" value="F:oxidoreductase activity, acting on the CH-NH group of donors, NAD or NADP as acceptor"/>
    <property type="evidence" value="ECO:0007669"/>
    <property type="project" value="UniProtKB-ARBA"/>
</dbReference>
<evidence type="ECO:0000256" key="1">
    <source>
        <dbReference type="ARBA" id="ARBA00001917"/>
    </source>
</evidence>
<reference evidence="5 6" key="1">
    <citation type="submission" date="2016-11" db="EMBL/GenBank/DDBJ databases">
        <authorList>
            <person name="Jaros S."/>
            <person name="Januszkiewicz K."/>
            <person name="Wedrychowicz H."/>
        </authorList>
    </citation>
    <scope>NUCLEOTIDE SEQUENCE [LARGE SCALE GENOMIC DNA]</scope>
    <source>
        <strain evidence="5 6">Y1</strain>
    </source>
</reference>
<comment type="cofactor">
    <cofactor evidence="1">
        <name>FMN</name>
        <dbReference type="ChEBI" id="CHEBI:58210"/>
    </cofactor>
</comment>
<dbReference type="RefSeq" id="WP_072949811.1">
    <property type="nucleotide sequence ID" value="NZ_FRCT01000004.1"/>
</dbReference>
<keyword evidence="2" id="KW-0285">Flavoprotein</keyword>
<name>A0A1M7IKI6_RUMFL</name>